<keyword evidence="3" id="KW-1185">Reference proteome</keyword>
<protein>
    <submittedName>
        <fullName evidence="2">Methyltransferase domain-containing protein</fullName>
    </submittedName>
</protein>
<dbReference type="AlphaFoldDB" id="A0A1H9U5D2"/>
<name>A0A1H9U5D2_9BACI</name>
<keyword evidence="2" id="KW-0808">Transferase</keyword>
<dbReference type="Pfam" id="PF13649">
    <property type="entry name" value="Methyltransf_25"/>
    <property type="match status" value="1"/>
</dbReference>
<dbReference type="GO" id="GO:0032259">
    <property type="term" value="P:methylation"/>
    <property type="evidence" value="ECO:0007669"/>
    <property type="project" value="UniProtKB-KW"/>
</dbReference>
<feature type="domain" description="Methyltransferase" evidence="1">
    <location>
        <begin position="5"/>
        <end position="73"/>
    </location>
</feature>
<dbReference type="CDD" id="cd02440">
    <property type="entry name" value="AdoMet_MTases"/>
    <property type="match status" value="1"/>
</dbReference>
<organism evidence="2 3">
    <name type="scientific">Gracilibacillus ureilyticus</name>
    <dbReference type="NCBI Taxonomy" id="531814"/>
    <lineage>
        <taxon>Bacteria</taxon>
        <taxon>Bacillati</taxon>
        <taxon>Bacillota</taxon>
        <taxon>Bacilli</taxon>
        <taxon>Bacillales</taxon>
        <taxon>Bacillaceae</taxon>
        <taxon>Gracilibacillus</taxon>
    </lineage>
</organism>
<accession>A0A1H9U5D2</accession>
<proteinExistence type="predicted"/>
<evidence type="ECO:0000259" key="1">
    <source>
        <dbReference type="Pfam" id="PF13649"/>
    </source>
</evidence>
<dbReference type="Gene3D" id="3.40.50.150">
    <property type="entry name" value="Vaccinia Virus protein VP39"/>
    <property type="match status" value="1"/>
</dbReference>
<dbReference type="STRING" id="531814.SAMN04487944_1162"/>
<dbReference type="InterPro" id="IPR029063">
    <property type="entry name" value="SAM-dependent_MTases_sf"/>
</dbReference>
<evidence type="ECO:0000313" key="2">
    <source>
        <dbReference type="EMBL" id="SES04283.1"/>
    </source>
</evidence>
<reference evidence="2 3" key="1">
    <citation type="submission" date="2016-10" db="EMBL/GenBank/DDBJ databases">
        <authorList>
            <person name="de Groot N.N."/>
        </authorList>
    </citation>
    <scope>NUCLEOTIDE SEQUENCE [LARGE SCALE GENOMIC DNA]</scope>
    <source>
        <strain evidence="2 3">CGMCC 1.7727</strain>
    </source>
</reference>
<dbReference type="Proteomes" id="UP000199687">
    <property type="component" value="Unassembled WGS sequence"/>
</dbReference>
<evidence type="ECO:0000313" key="3">
    <source>
        <dbReference type="Proteomes" id="UP000199687"/>
    </source>
</evidence>
<dbReference type="InterPro" id="IPR041698">
    <property type="entry name" value="Methyltransf_25"/>
</dbReference>
<dbReference type="RefSeq" id="WP_342707274.1">
    <property type="nucleotide sequence ID" value="NZ_FOGL01000016.1"/>
</dbReference>
<dbReference type="EMBL" id="FOGL01000016">
    <property type="protein sequence ID" value="SES04283.1"/>
    <property type="molecule type" value="Genomic_DNA"/>
</dbReference>
<dbReference type="GO" id="GO:0008168">
    <property type="term" value="F:methyltransferase activity"/>
    <property type="evidence" value="ECO:0007669"/>
    <property type="project" value="UniProtKB-KW"/>
</dbReference>
<gene>
    <name evidence="2" type="ORF">SAMN04487944_1162</name>
</gene>
<sequence length="157" mass="18299">MQQEAKHITAIDFSSEVLSIAKEKDIPSNKVTFLRGDAYNLESISGNFDACLANFWFSHISRARVQECLKQLHIKLGKGSRIFMADNVYLRALGGTLIKKENDEKTYKKRTLENGSKYEIIKNYYTETELRNIFRPYSNDLEVHIGQCFWWISYTSR</sequence>
<dbReference type="SUPFAM" id="SSF53335">
    <property type="entry name" value="S-adenosyl-L-methionine-dependent methyltransferases"/>
    <property type="match status" value="1"/>
</dbReference>
<keyword evidence="2" id="KW-0489">Methyltransferase</keyword>